<comment type="caution">
    <text evidence="2">The sequence shown here is derived from an EMBL/GenBank/DDBJ whole genome shotgun (WGS) entry which is preliminary data.</text>
</comment>
<evidence type="ECO:0000256" key="1">
    <source>
        <dbReference type="SAM" id="SignalP"/>
    </source>
</evidence>
<feature type="chain" id="PRO_5047043162" description="DUF4625 domain-containing protein" evidence="1">
    <location>
        <begin position="22"/>
        <end position="127"/>
    </location>
</feature>
<name>A0ABN0RLT8_9FLAO</name>
<evidence type="ECO:0008006" key="4">
    <source>
        <dbReference type="Google" id="ProtNLM"/>
    </source>
</evidence>
<proteinExistence type="predicted"/>
<keyword evidence="1" id="KW-0732">Signal</keyword>
<evidence type="ECO:0000313" key="3">
    <source>
        <dbReference type="Proteomes" id="UP000019275"/>
    </source>
</evidence>
<protein>
    <recommendedName>
        <fullName evidence="4">DUF4625 domain-containing protein</fullName>
    </recommendedName>
</protein>
<reference evidence="2 3" key="1">
    <citation type="journal article" date="2014" name="Genome Announc.">
        <title>Draft Genome Sequence of the Carrageenan-Degrading Bacterium Cellulophaga sp. Strain KL-A, Isolated from Decaying Marine Algae.</title>
        <authorList>
            <person name="Shan D."/>
            <person name="Ying J."/>
            <person name="Li X."/>
            <person name="Gao Z."/>
            <person name="Wei G."/>
            <person name="Shao Z."/>
        </authorList>
    </citation>
    <scope>NUCLEOTIDE SEQUENCE [LARGE SCALE GENOMIC DNA]</scope>
    <source>
        <strain evidence="2 3">KL-A</strain>
    </source>
</reference>
<accession>A0ABN0RLT8</accession>
<dbReference type="Proteomes" id="UP000019275">
    <property type="component" value="Unassembled WGS sequence"/>
</dbReference>
<dbReference type="PROSITE" id="PS51257">
    <property type="entry name" value="PROKAR_LIPOPROTEIN"/>
    <property type="match status" value="1"/>
</dbReference>
<feature type="signal peptide" evidence="1">
    <location>
        <begin position="1"/>
        <end position="21"/>
    </location>
</feature>
<keyword evidence="3" id="KW-1185">Reference proteome</keyword>
<gene>
    <name evidence="2" type="ORF">KLA_12619</name>
</gene>
<evidence type="ECO:0000313" key="2">
    <source>
        <dbReference type="EMBL" id="EWH12826.1"/>
    </source>
</evidence>
<dbReference type="EMBL" id="ARZX01000017">
    <property type="protein sequence ID" value="EWH12826.1"/>
    <property type="molecule type" value="Genomic_DNA"/>
</dbReference>
<sequence>MFPMKNKILLPLILLVLTIFSCDDRDDNLEAVNIRIKNVSAVAYDVVQINGDTENVHTDVASGALSDYFEYETAYAYASIVIETEEQTYTLQPIDYVGETPLPLGFYTYELNITEEGNSVELNLVVD</sequence>
<organism evidence="2 3">
    <name type="scientific">Cellulophaga geojensis KL-A</name>
    <dbReference type="NCBI Taxonomy" id="1328323"/>
    <lineage>
        <taxon>Bacteria</taxon>
        <taxon>Pseudomonadati</taxon>
        <taxon>Bacteroidota</taxon>
        <taxon>Flavobacteriia</taxon>
        <taxon>Flavobacteriales</taxon>
        <taxon>Flavobacteriaceae</taxon>
        <taxon>Cellulophaga</taxon>
    </lineage>
</organism>